<dbReference type="RefSeq" id="WP_077111076.1">
    <property type="nucleotide sequence ID" value="NZ_JAFBFH010000004.1"/>
</dbReference>
<dbReference type="Pfam" id="PF13673">
    <property type="entry name" value="Acetyltransf_10"/>
    <property type="match status" value="1"/>
</dbReference>
<feature type="domain" description="N-acetyltransferase" evidence="1">
    <location>
        <begin position="6"/>
        <end position="148"/>
    </location>
</feature>
<dbReference type="InterPro" id="IPR039143">
    <property type="entry name" value="GNPNAT1-like"/>
</dbReference>
<dbReference type="CDD" id="cd04301">
    <property type="entry name" value="NAT_SF"/>
    <property type="match status" value="1"/>
</dbReference>
<dbReference type="Proteomes" id="UP000823485">
    <property type="component" value="Unassembled WGS sequence"/>
</dbReference>
<dbReference type="PROSITE" id="PS51186">
    <property type="entry name" value="GNAT"/>
    <property type="match status" value="1"/>
</dbReference>
<dbReference type="SUPFAM" id="SSF55729">
    <property type="entry name" value="Acyl-CoA N-acyltransferases (Nat)"/>
    <property type="match status" value="1"/>
</dbReference>
<evidence type="ECO:0000313" key="2">
    <source>
        <dbReference type="EMBL" id="MBM7713945.1"/>
    </source>
</evidence>
<reference evidence="2 3" key="1">
    <citation type="submission" date="2021-01" db="EMBL/GenBank/DDBJ databases">
        <title>Genomic Encyclopedia of Type Strains, Phase IV (KMG-IV): sequencing the most valuable type-strain genomes for metagenomic binning, comparative biology and taxonomic classification.</title>
        <authorList>
            <person name="Goeker M."/>
        </authorList>
    </citation>
    <scope>NUCLEOTIDE SEQUENCE [LARGE SCALE GENOMIC DNA]</scope>
    <source>
        <strain evidence="2 3">DSM 105453</strain>
    </source>
</reference>
<evidence type="ECO:0000313" key="3">
    <source>
        <dbReference type="Proteomes" id="UP000823485"/>
    </source>
</evidence>
<accession>A0ABS2R3G4</accession>
<name>A0ABS2R3G4_9BACI</name>
<dbReference type="PANTHER" id="PTHR13355:SF11">
    <property type="entry name" value="GLUCOSAMINE 6-PHOSPHATE N-ACETYLTRANSFERASE"/>
    <property type="match status" value="1"/>
</dbReference>
<dbReference type="EMBL" id="JAFBFH010000004">
    <property type="protein sequence ID" value="MBM7713945.1"/>
    <property type="molecule type" value="Genomic_DNA"/>
</dbReference>
<comment type="caution">
    <text evidence="2">The sequence shown here is derived from an EMBL/GenBank/DDBJ whole genome shotgun (WGS) entry which is preliminary data.</text>
</comment>
<evidence type="ECO:0000259" key="1">
    <source>
        <dbReference type="PROSITE" id="PS51186"/>
    </source>
</evidence>
<proteinExistence type="predicted"/>
<dbReference type="PANTHER" id="PTHR13355">
    <property type="entry name" value="GLUCOSAMINE 6-PHOSPHATE N-ACETYLTRANSFERASE"/>
    <property type="match status" value="1"/>
</dbReference>
<organism evidence="2 3">
    <name type="scientific">Siminovitchia thermophila</name>
    <dbReference type="NCBI Taxonomy" id="1245522"/>
    <lineage>
        <taxon>Bacteria</taxon>
        <taxon>Bacillati</taxon>
        <taxon>Bacillota</taxon>
        <taxon>Bacilli</taxon>
        <taxon>Bacillales</taxon>
        <taxon>Bacillaceae</taxon>
        <taxon>Siminovitchia</taxon>
    </lineage>
</organism>
<gene>
    <name evidence="2" type="ORF">JOC94_000915</name>
</gene>
<dbReference type="Gene3D" id="3.40.630.30">
    <property type="match status" value="1"/>
</dbReference>
<dbReference type="InterPro" id="IPR016181">
    <property type="entry name" value="Acyl_CoA_acyltransferase"/>
</dbReference>
<sequence>MEWKLKTFDELTVDELYSILQARVDVFVVEQECAYRELDDHDRVAFHLYAVDAGKLAGYARILPPGSAYRELSIGRVLIRKEYRRKGLAKELMKRALRFIQQQTTVDCVKVQAQEYLLSFYGSFGFQPVSEVYMDEGIPHVDMILQLDD</sequence>
<dbReference type="InterPro" id="IPR000182">
    <property type="entry name" value="GNAT_dom"/>
</dbReference>
<protein>
    <submittedName>
        <fullName evidence="2">ElaA protein</fullName>
    </submittedName>
</protein>
<keyword evidence="3" id="KW-1185">Reference proteome</keyword>